<evidence type="ECO:0000313" key="2">
    <source>
        <dbReference type="EMBL" id="MAG21867.1"/>
    </source>
</evidence>
<feature type="transmembrane region" description="Helical" evidence="1">
    <location>
        <begin position="17"/>
        <end position="38"/>
    </location>
</feature>
<evidence type="ECO:0008006" key="4">
    <source>
        <dbReference type="Google" id="ProtNLM"/>
    </source>
</evidence>
<comment type="caution">
    <text evidence="2">The sequence shown here is derived from an EMBL/GenBank/DDBJ whole genome shotgun (WGS) entry which is preliminary data.</text>
</comment>
<dbReference type="AlphaFoldDB" id="A0A2D6M0B7"/>
<dbReference type="InterPro" id="IPR002798">
    <property type="entry name" value="SpoIIM-like"/>
</dbReference>
<feature type="transmembrane region" description="Helical" evidence="1">
    <location>
        <begin position="166"/>
        <end position="189"/>
    </location>
</feature>
<protein>
    <recommendedName>
        <fullName evidence="4">Stage II sporulation protein M</fullName>
    </recommendedName>
</protein>
<dbReference type="Pfam" id="PF01944">
    <property type="entry name" value="SpoIIM"/>
    <property type="match status" value="1"/>
</dbReference>
<evidence type="ECO:0000256" key="1">
    <source>
        <dbReference type="SAM" id="Phobius"/>
    </source>
</evidence>
<feature type="transmembrane region" description="Helical" evidence="1">
    <location>
        <begin position="233"/>
        <end position="251"/>
    </location>
</feature>
<feature type="transmembrane region" description="Helical" evidence="1">
    <location>
        <begin position="44"/>
        <end position="63"/>
    </location>
</feature>
<evidence type="ECO:0000313" key="3">
    <source>
        <dbReference type="Proteomes" id="UP000226592"/>
    </source>
</evidence>
<dbReference type="EMBL" id="NZBU01000004">
    <property type="protein sequence ID" value="MAG21867.1"/>
    <property type="molecule type" value="Genomic_DNA"/>
</dbReference>
<name>A0A2D6M0B7_9ARCH</name>
<reference evidence="3" key="1">
    <citation type="submission" date="2017-09" db="EMBL/GenBank/DDBJ databases">
        <title>The Reconstruction of 2,631 Draft Metagenome-Assembled Genomes from the Global Oceans.</title>
        <authorList>
            <person name="Tully B.J."/>
            <person name="Graham E.D."/>
            <person name="Heidelberg J.F."/>
        </authorList>
    </citation>
    <scope>NUCLEOTIDE SEQUENCE [LARGE SCALE GENOMIC DNA]</scope>
</reference>
<accession>A0A2D6M0B7</accession>
<feature type="transmembrane region" description="Helical" evidence="1">
    <location>
        <begin position="263"/>
        <end position="290"/>
    </location>
</feature>
<organism evidence="2 3">
    <name type="scientific">Candidatus Iainarchaeum sp</name>
    <dbReference type="NCBI Taxonomy" id="3101447"/>
    <lineage>
        <taxon>Archaea</taxon>
        <taxon>Candidatus Iainarchaeota</taxon>
        <taxon>Candidatus Iainarchaeia</taxon>
        <taxon>Candidatus Iainarchaeales</taxon>
        <taxon>Candidatus Iainarchaeaceae</taxon>
        <taxon>Candidatus Iainarchaeum</taxon>
    </lineage>
</organism>
<keyword evidence="1" id="KW-0812">Transmembrane</keyword>
<dbReference type="Proteomes" id="UP000226592">
    <property type="component" value="Unassembled WGS sequence"/>
</dbReference>
<feature type="transmembrane region" description="Helical" evidence="1">
    <location>
        <begin position="84"/>
        <end position="107"/>
    </location>
</feature>
<gene>
    <name evidence="2" type="ORF">CL943_00995</name>
</gene>
<keyword evidence="1" id="KW-1133">Transmembrane helix</keyword>
<proteinExistence type="predicted"/>
<keyword evidence="1" id="KW-0472">Membrane</keyword>
<feature type="transmembrane region" description="Helical" evidence="1">
    <location>
        <begin position="201"/>
        <end position="221"/>
    </location>
</feature>
<sequence>MVLEAIVSSKELMKHPLVMLFISIIVSAAGLWIAYWTFPGSSSILGIAFVTIALVPLMHSIFVKEEAIEAESDSWTPNFLERHFTVVKIYAWFFIGLIISYAFWYSFLPIMGLTDMRNQVFEEQENALGGIEKLKSRMTGNATLQGGPCGKDVGCWFQLVFYNNTFVMLLSVLFSFIYGAGAVFLIGWNASVIGVVIGKEVIHSMAISGNFLQSFATGLYRGLGLLPHGLPEALGYFFGAIAGGIIGVAIIKEKHRTHEFAIIAKDALITIVIALVLLFIGALIEAMIIVGSL</sequence>